<keyword evidence="2" id="KW-0808">Transferase</keyword>
<dbReference type="RefSeq" id="WP_210653788.1">
    <property type="nucleotide sequence ID" value="NZ_JAGKQQ010000001.1"/>
</dbReference>
<dbReference type="GO" id="GO:0016779">
    <property type="term" value="F:nucleotidyltransferase activity"/>
    <property type="evidence" value="ECO:0007669"/>
    <property type="project" value="UniProtKB-KW"/>
</dbReference>
<protein>
    <submittedName>
        <fullName evidence="2">ThiF family adenylyltransferase</fullName>
    </submittedName>
</protein>
<accession>A0ABS5BS89</accession>
<comment type="caution">
    <text evidence="2">The sequence shown here is derived from an EMBL/GenBank/DDBJ whole genome shotgun (WGS) entry which is preliminary data.</text>
</comment>
<keyword evidence="3" id="KW-1185">Reference proteome</keyword>
<dbReference type="Proteomes" id="UP000676565">
    <property type="component" value="Unassembled WGS sequence"/>
</dbReference>
<evidence type="ECO:0000313" key="3">
    <source>
        <dbReference type="Proteomes" id="UP000676565"/>
    </source>
</evidence>
<organism evidence="2 3">
    <name type="scientific">Gemmata palustris</name>
    <dbReference type="NCBI Taxonomy" id="2822762"/>
    <lineage>
        <taxon>Bacteria</taxon>
        <taxon>Pseudomonadati</taxon>
        <taxon>Planctomycetota</taxon>
        <taxon>Planctomycetia</taxon>
        <taxon>Gemmatales</taxon>
        <taxon>Gemmataceae</taxon>
        <taxon>Gemmata</taxon>
    </lineage>
</organism>
<dbReference type="Gene3D" id="3.40.50.720">
    <property type="entry name" value="NAD(P)-binding Rossmann-like Domain"/>
    <property type="match status" value="1"/>
</dbReference>
<evidence type="ECO:0000313" key="2">
    <source>
        <dbReference type="EMBL" id="MBP3955723.1"/>
    </source>
</evidence>
<feature type="domain" description="THIF-type NAD/FAD binding fold" evidence="1">
    <location>
        <begin position="6"/>
        <end position="201"/>
    </location>
</feature>
<dbReference type="SUPFAM" id="SSF69572">
    <property type="entry name" value="Activating enzymes of the ubiquitin-like proteins"/>
    <property type="match status" value="1"/>
</dbReference>
<keyword evidence="2" id="KW-0548">Nucleotidyltransferase</keyword>
<reference evidence="2 3" key="1">
    <citation type="submission" date="2021-04" db="EMBL/GenBank/DDBJ databases">
        <authorList>
            <person name="Ivanova A."/>
        </authorList>
    </citation>
    <scope>NUCLEOTIDE SEQUENCE [LARGE SCALE GENOMIC DNA]</scope>
    <source>
        <strain evidence="2 3">G18</strain>
    </source>
</reference>
<proteinExistence type="predicted"/>
<dbReference type="InterPro" id="IPR035985">
    <property type="entry name" value="Ubiquitin-activating_enz"/>
</dbReference>
<dbReference type="Pfam" id="PF00899">
    <property type="entry name" value="ThiF"/>
    <property type="match status" value="1"/>
</dbReference>
<sequence length="310" mass="32844">MHLFQIGAGSGGMAVLDLLARDPGVSRVTLVEPDIYAPHNVYRHLFPPSSVGRLKAELAREWVCAIRPDIAFEARIEDITDPARQAEFARIAAECDLGVCAADNEAAKFAFDALMRGAGKPWTLGEVLSGGIGGWVHRFAPGAACYGCVASYLKREVIEQPNGPPPDYSNPTAAQPETTVPASKASIAVIAGMHALVTLEMQRQPNPLTPFPKKEGGTEPKTTDITLPEMVLSPSPLGGGVGEGFQTEPALSLLFSLQVVPGVFDTAFRTHRLRIPRSPTCLVCGTTAPVPTGDQLDAAVDDALARLGAR</sequence>
<dbReference type="EMBL" id="JAGKQQ010000001">
    <property type="protein sequence ID" value="MBP3955723.1"/>
    <property type="molecule type" value="Genomic_DNA"/>
</dbReference>
<gene>
    <name evidence="2" type="ORF">J8F10_10560</name>
</gene>
<evidence type="ECO:0000259" key="1">
    <source>
        <dbReference type="Pfam" id="PF00899"/>
    </source>
</evidence>
<name>A0ABS5BS89_9BACT</name>
<dbReference type="InterPro" id="IPR000594">
    <property type="entry name" value="ThiF_NAD_FAD-bd"/>
</dbReference>